<accession>A0AAE3GHF8</accession>
<dbReference type="Pfam" id="PF02627">
    <property type="entry name" value="CMD"/>
    <property type="match status" value="1"/>
</dbReference>
<dbReference type="EMBL" id="JAMTCK010000009">
    <property type="protein sequence ID" value="MCP2167354.1"/>
    <property type="molecule type" value="Genomic_DNA"/>
</dbReference>
<dbReference type="InterPro" id="IPR001589">
    <property type="entry name" value="Actinin_actin-bd_CS"/>
</dbReference>
<proteinExistence type="predicted"/>
<reference evidence="3" key="1">
    <citation type="submission" date="2022-06" db="EMBL/GenBank/DDBJ databases">
        <title>Genomic Encyclopedia of Archaeal and Bacterial Type Strains, Phase II (KMG-II): from individual species to whole genera.</title>
        <authorList>
            <person name="Goeker M."/>
        </authorList>
    </citation>
    <scope>NUCLEOTIDE SEQUENCE</scope>
    <source>
        <strain evidence="3">DSM 43935</strain>
    </source>
</reference>
<evidence type="ECO:0000313" key="3">
    <source>
        <dbReference type="EMBL" id="MCP2167354.1"/>
    </source>
</evidence>
<feature type="region of interest" description="Disordered" evidence="1">
    <location>
        <begin position="162"/>
        <end position="186"/>
    </location>
</feature>
<dbReference type="RefSeq" id="WP_253774122.1">
    <property type="nucleotide sequence ID" value="NZ_JAMTCK010000009.1"/>
</dbReference>
<evidence type="ECO:0000256" key="1">
    <source>
        <dbReference type="SAM" id="MobiDB-lite"/>
    </source>
</evidence>
<dbReference type="AlphaFoldDB" id="A0AAE3GHF8"/>
<keyword evidence="4" id="KW-1185">Reference proteome</keyword>
<protein>
    <submittedName>
        <fullName evidence="3">Alkylhydroperoxidase domain protein, Avi_7169 family</fullName>
    </submittedName>
</protein>
<dbReference type="GO" id="GO:0051920">
    <property type="term" value="F:peroxiredoxin activity"/>
    <property type="evidence" value="ECO:0007669"/>
    <property type="project" value="InterPro"/>
</dbReference>
<dbReference type="InterPro" id="IPR029032">
    <property type="entry name" value="AhpD-like"/>
</dbReference>
<comment type="caution">
    <text evidence="3">The sequence shown here is derived from an EMBL/GenBank/DDBJ whole genome shotgun (WGS) entry which is preliminary data.</text>
</comment>
<dbReference type="InterPro" id="IPR004675">
    <property type="entry name" value="AhpD_core"/>
</dbReference>
<name>A0AAE3GHF8_9PSEU</name>
<evidence type="ECO:0000259" key="2">
    <source>
        <dbReference type="Pfam" id="PF02627"/>
    </source>
</evidence>
<dbReference type="InterPro" id="IPR003779">
    <property type="entry name" value="CMD-like"/>
</dbReference>
<dbReference type="InterPro" id="IPR023923">
    <property type="entry name" value="AhpD_Avi7169"/>
</dbReference>
<sequence>MSTTTQPTQESTVDVIAALAGVRPGSELAALRAQRAAATEHAQRSYQALFAPADAGDLTLVERYAAAARAAELHADDALAAHYRSGGTDVRDQVRAAAIGAHVELLTTRPASARPDHLRALAAAGLSTSAIVSLSQLVAFVSFQTRVITGLRLLGAHPAGTAPLPVDRQAPAASPEPLARGGAEVSFPGPDLVRPLGFTRDGLEWTPWLTPLDLAEATDEQRDALAGWRANSPYFRLLAWDSAVLVERTATDNGIFYTHGGLPRAERELAATATSRHNGCVYCASVHARLAAQLSDRAEDIDRLLDRGAEPGSGLGLDPRWQAVVDFAVALASTPARATDDHVRALREVGLAELEILDVAQASAFFSWANRLMLSLGEPYRPNGTATG</sequence>
<dbReference type="NCBIfam" id="TIGR04030">
    <property type="entry name" value="perox_Avi_7169"/>
    <property type="match status" value="1"/>
</dbReference>
<dbReference type="NCBIfam" id="TIGR01926">
    <property type="entry name" value="peroxid_rel"/>
    <property type="match status" value="1"/>
</dbReference>
<dbReference type="PANTHER" id="PTHR35446">
    <property type="entry name" value="SI:CH211-175M2.5"/>
    <property type="match status" value="1"/>
</dbReference>
<dbReference type="InterPro" id="IPR010195">
    <property type="entry name" value="Uncharacterised_peroxidase-rel"/>
</dbReference>
<dbReference type="SUPFAM" id="SSF69118">
    <property type="entry name" value="AhpD-like"/>
    <property type="match status" value="2"/>
</dbReference>
<organism evidence="3 4">
    <name type="scientific">Goodfellowiella coeruleoviolacea</name>
    <dbReference type="NCBI Taxonomy" id="334858"/>
    <lineage>
        <taxon>Bacteria</taxon>
        <taxon>Bacillati</taxon>
        <taxon>Actinomycetota</taxon>
        <taxon>Actinomycetes</taxon>
        <taxon>Pseudonocardiales</taxon>
        <taxon>Pseudonocardiaceae</taxon>
        <taxon>Goodfellowiella</taxon>
    </lineage>
</organism>
<dbReference type="PANTHER" id="PTHR35446:SF2">
    <property type="entry name" value="CARBOXYMUCONOLACTONE DECARBOXYLASE-LIKE DOMAIN-CONTAINING PROTEIN"/>
    <property type="match status" value="1"/>
</dbReference>
<gene>
    <name evidence="3" type="ORF">LX83_004227</name>
</gene>
<dbReference type="Proteomes" id="UP001206128">
    <property type="component" value="Unassembled WGS sequence"/>
</dbReference>
<dbReference type="Gene3D" id="1.20.1290.10">
    <property type="entry name" value="AhpD-like"/>
    <property type="match status" value="2"/>
</dbReference>
<feature type="domain" description="Carboxymuconolactone decarboxylase-like" evidence="2">
    <location>
        <begin position="249"/>
        <end position="309"/>
    </location>
</feature>
<dbReference type="PROSITE" id="PS00019">
    <property type="entry name" value="ACTININ_1"/>
    <property type="match status" value="1"/>
</dbReference>
<evidence type="ECO:0000313" key="4">
    <source>
        <dbReference type="Proteomes" id="UP001206128"/>
    </source>
</evidence>
<dbReference type="NCBIfam" id="TIGR00778">
    <property type="entry name" value="ahpD_dom"/>
    <property type="match status" value="1"/>
</dbReference>